<dbReference type="Proteomes" id="UP000677436">
    <property type="component" value="Chromosome"/>
</dbReference>
<dbReference type="EMBL" id="AP024601">
    <property type="protein sequence ID" value="BCU80335.1"/>
    <property type="molecule type" value="Genomic_DNA"/>
</dbReference>
<gene>
    <name evidence="3" type="ORF">JIR001_01180</name>
</gene>
<dbReference type="KEGG" id="pabs:JIR001_01180"/>
<organism evidence="3 4">
    <name type="scientific">Polycladomyces abyssicola</name>
    <dbReference type="NCBI Taxonomy" id="1125966"/>
    <lineage>
        <taxon>Bacteria</taxon>
        <taxon>Bacillati</taxon>
        <taxon>Bacillota</taxon>
        <taxon>Bacilli</taxon>
        <taxon>Bacillales</taxon>
        <taxon>Thermoactinomycetaceae</taxon>
        <taxon>Polycladomyces</taxon>
    </lineage>
</organism>
<dbReference type="AlphaFoldDB" id="A0A8D5UE01"/>
<dbReference type="RefSeq" id="WP_212773739.1">
    <property type="nucleotide sequence ID" value="NZ_AP024601.1"/>
</dbReference>
<keyword evidence="4" id="KW-1185">Reference proteome</keyword>
<feature type="domain" description="MafB19-like deaminase" evidence="2">
    <location>
        <begin position="344"/>
        <end position="465"/>
    </location>
</feature>
<feature type="compositionally biased region" description="Pro residues" evidence="1">
    <location>
        <begin position="40"/>
        <end position="61"/>
    </location>
</feature>
<dbReference type="InterPro" id="IPR058535">
    <property type="entry name" value="MafB19-deam"/>
</dbReference>
<feature type="region of interest" description="Disordered" evidence="1">
    <location>
        <begin position="38"/>
        <end position="80"/>
    </location>
</feature>
<evidence type="ECO:0000313" key="3">
    <source>
        <dbReference type="EMBL" id="BCU80335.1"/>
    </source>
</evidence>
<dbReference type="Pfam" id="PF14437">
    <property type="entry name" value="MafB19-deam"/>
    <property type="match status" value="1"/>
</dbReference>
<proteinExistence type="predicted"/>
<evidence type="ECO:0000313" key="4">
    <source>
        <dbReference type="Proteomes" id="UP000677436"/>
    </source>
</evidence>
<evidence type="ECO:0000259" key="2">
    <source>
        <dbReference type="Pfam" id="PF14437"/>
    </source>
</evidence>
<reference evidence="3" key="1">
    <citation type="journal article" date="2013" name="Int. J. Syst. Evol. Microbiol.">
        <title>Polycladomyces abyssicola gen. nov., sp. nov., a thermophilic filamentous bacterium isolated from hemipelagic sediment.</title>
        <authorList>
            <person name="Tsubouchi T."/>
            <person name="Shimane Y."/>
            <person name="Mori K."/>
            <person name="Usui K."/>
            <person name="Hiraki T."/>
            <person name="Tame A."/>
            <person name="Uematsu K."/>
            <person name="Maruyama T."/>
            <person name="Hatada Y."/>
        </authorList>
    </citation>
    <scope>NUCLEOTIDE SEQUENCE</scope>
    <source>
        <strain evidence="3">JIR-001</strain>
    </source>
</reference>
<evidence type="ECO:0000256" key="1">
    <source>
        <dbReference type="SAM" id="MobiDB-lite"/>
    </source>
</evidence>
<protein>
    <recommendedName>
        <fullName evidence="2">MafB19-like deaminase domain-containing protein</fullName>
    </recommendedName>
</protein>
<name>A0A8D5UE01_9BACL</name>
<reference evidence="3" key="2">
    <citation type="journal article" date="2021" name="Microbiol. Resour. Announc.">
        <title>Complete Genome Sequence of Polycladomyces abyssicola JIR-001T, Isolated from Hemipelagic Sediment in Deep Seawater.</title>
        <authorList>
            <person name="Tsubouchi T."/>
            <person name="Kaneko Y."/>
        </authorList>
    </citation>
    <scope>NUCLEOTIDE SEQUENCE</scope>
    <source>
        <strain evidence="3">JIR-001</strain>
    </source>
</reference>
<sequence>MKKGIRIYIITLLFVLLGVFSLHSVAYANINPPDIHPPKIKPPSFTPPSPPKAPSIKPPTVNPEETKVNENGGGGLSDRLKGGLKKLKNRLGELWDGISQVAGNIWGKVEEYGTKLWESIKEHPILSILIAIGVIAAFMSGVGEVGLAAGGIGAGAGELGIGGLLGTLFTGDVFTGGISGAASAGIFRLVAGMLARSRFGVWAVDTFGSWFGRAIPNLLSGSVSAFTDSALYDWLKNRKIDWGKAGKSALLGFAVLFGVHSTPQLVSAFNKIPLPSPVYQVFADGSLSASPKTIGDTSFGQWLQRFASIGEENTGKINATNDVDPNIVGGVKRPPVDLGQFNIVRKHFNIPPRTGDNDKWTVAVLRMDGREYWSKNGKWKQKAPGVEPNFKSKEEYDKIRKLLGTNSESAGHAEGMAFYQALLYRQQKGITGGKAVLYVDKVPCGFCKRSGIKPLMRAVGLDELDLYYLEGGKMHYVRFYRDPNNPKKILNTPYPTENK</sequence>
<accession>A0A8D5UE01</accession>